<accession>A0A4R3N208</accession>
<organism evidence="1 2">
    <name type="scientific">Thiobaca trueperi</name>
    <dbReference type="NCBI Taxonomy" id="127458"/>
    <lineage>
        <taxon>Bacteria</taxon>
        <taxon>Pseudomonadati</taxon>
        <taxon>Pseudomonadota</taxon>
        <taxon>Gammaproteobacteria</taxon>
        <taxon>Chromatiales</taxon>
        <taxon>Chromatiaceae</taxon>
        <taxon>Thiobaca</taxon>
    </lineage>
</organism>
<dbReference type="Proteomes" id="UP000295717">
    <property type="component" value="Unassembled WGS sequence"/>
</dbReference>
<dbReference type="RefSeq" id="WP_243651402.1">
    <property type="nucleotide sequence ID" value="NZ_SMAO01000002.1"/>
</dbReference>
<sequence>MGHNPMNREYHRWYSHRLGRDMELLIFGHAGAKVLVFPTRDGRFHEYEDLHLVDTVRHKIEAGQLQLYCVDSIDRESLYCFWNHPADRIRRHHAFEDYILNEVLPLMASKNPHPCTIAHGCSLGAFHAVNIAFRHPHLFHKVAAFSGRYDLGLNVESFRDLFDGHRDELIYFHTPTQYLPNLGCPERLAALRRMDIVLVIGNEDPFLDNNRYLSRTLWDKGIWHALHEWDGRAHQGYHWRRMVNLYL</sequence>
<evidence type="ECO:0000313" key="1">
    <source>
        <dbReference type="EMBL" id="TCT22754.1"/>
    </source>
</evidence>
<dbReference type="InterPro" id="IPR000801">
    <property type="entry name" value="Esterase-like"/>
</dbReference>
<dbReference type="SUPFAM" id="SSF53474">
    <property type="entry name" value="alpha/beta-Hydrolases"/>
    <property type="match status" value="1"/>
</dbReference>
<dbReference type="InterPro" id="IPR029058">
    <property type="entry name" value="AB_hydrolase_fold"/>
</dbReference>
<keyword evidence="2" id="KW-1185">Reference proteome</keyword>
<dbReference type="PANTHER" id="PTHR48098">
    <property type="entry name" value="ENTEROCHELIN ESTERASE-RELATED"/>
    <property type="match status" value="1"/>
</dbReference>
<dbReference type="InterPro" id="IPR050583">
    <property type="entry name" value="Mycobacterial_A85_antigen"/>
</dbReference>
<dbReference type="Gene3D" id="3.40.50.1820">
    <property type="entry name" value="alpha/beta hydrolase"/>
    <property type="match status" value="1"/>
</dbReference>
<comment type="caution">
    <text evidence="1">The sequence shown here is derived from an EMBL/GenBank/DDBJ whole genome shotgun (WGS) entry which is preliminary data.</text>
</comment>
<dbReference type="EMBL" id="SMAO01000002">
    <property type="protein sequence ID" value="TCT22754.1"/>
    <property type="molecule type" value="Genomic_DNA"/>
</dbReference>
<dbReference type="PANTHER" id="PTHR48098:SF3">
    <property type="entry name" value="IRON(III) ENTEROBACTIN ESTERASE"/>
    <property type="match status" value="1"/>
</dbReference>
<gene>
    <name evidence="1" type="ORF">EDC35_10285</name>
</gene>
<proteinExistence type="predicted"/>
<evidence type="ECO:0000313" key="2">
    <source>
        <dbReference type="Proteomes" id="UP000295717"/>
    </source>
</evidence>
<dbReference type="Pfam" id="PF00756">
    <property type="entry name" value="Esterase"/>
    <property type="match status" value="1"/>
</dbReference>
<reference evidence="1 2" key="1">
    <citation type="submission" date="2019-03" db="EMBL/GenBank/DDBJ databases">
        <title>Genomic Encyclopedia of Type Strains, Phase IV (KMG-IV): sequencing the most valuable type-strain genomes for metagenomic binning, comparative biology and taxonomic classification.</title>
        <authorList>
            <person name="Goeker M."/>
        </authorList>
    </citation>
    <scope>NUCLEOTIDE SEQUENCE [LARGE SCALE GENOMIC DNA]</scope>
    <source>
        <strain evidence="1 2">DSM 13587</strain>
    </source>
</reference>
<name>A0A4R3N208_9GAMM</name>
<dbReference type="AlphaFoldDB" id="A0A4R3N208"/>
<protein>
    <submittedName>
        <fullName evidence="1">Esterase/lipase superfamily enzyme</fullName>
    </submittedName>
</protein>